<organism evidence="1">
    <name type="scientific">marine sediment metagenome</name>
    <dbReference type="NCBI Taxonomy" id="412755"/>
    <lineage>
        <taxon>unclassified sequences</taxon>
        <taxon>metagenomes</taxon>
        <taxon>ecological metagenomes</taxon>
    </lineage>
</organism>
<dbReference type="AlphaFoldDB" id="X1GK09"/>
<comment type="caution">
    <text evidence="1">The sequence shown here is derived from an EMBL/GenBank/DDBJ whole genome shotgun (WGS) entry which is preliminary data.</text>
</comment>
<proteinExistence type="predicted"/>
<evidence type="ECO:0000313" key="1">
    <source>
        <dbReference type="EMBL" id="GAH58266.1"/>
    </source>
</evidence>
<sequence>ASKVLQKKAETEPKIDFVWNAVVDRIERVPGIYPQTSTL</sequence>
<protein>
    <submittedName>
        <fullName evidence="1">Uncharacterized protein</fullName>
    </submittedName>
</protein>
<dbReference type="EMBL" id="BARU01018588">
    <property type="protein sequence ID" value="GAH58266.1"/>
    <property type="molecule type" value="Genomic_DNA"/>
</dbReference>
<feature type="non-terminal residue" evidence="1">
    <location>
        <position position="1"/>
    </location>
</feature>
<gene>
    <name evidence="1" type="ORF">S03H2_30718</name>
</gene>
<reference evidence="1" key="1">
    <citation type="journal article" date="2014" name="Front. Microbiol.">
        <title>High frequency of phylogenetically diverse reductive dehalogenase-homologous genes in deep subseafloor sedimentary metagenomes.</title>
        <authorList>
            <person name="Kawai M."/>
            <person name="Futagami T."/>
            <person name="Toyoda A."/>
            <person name="Takaki Y."/>
            <person name="Nishi S."/>
            <person name="Hori S."/>
            <person name="Arai W."/>
            <person name="Tsubouchi T."/>
            <person name="Morono Y."/>
            <person name="Uchiyama I."/>
            <person name="Ito T."/>
            <person name="Fujiyama A."/>
            <person name="Inagaki F."/>
            <person name="Takami H."/>
        </authorList>
    </citation>
    <scope>NUCLEOTIDE SEQUENCE</scope>
    <source>
        <strain evidence="1">Expedition CK06-06</strain>
    </source>
</reference>
<name>X1GK09_9ZZZZ</name>
<accession>X1GK09</accession>